<reference evidence="1 2" key="1">
    <citation type="submission" date="2016-04" db="EMBL/GenBank/DDBJ databases">
        <title>A degradative enzymes factory behind the ericoid mycorrhizal symbiosis.</title>
        <authorList>
            <consortium name="DOE Joint Genome Institute"/>
            <person name="Martino E."/>
            <person name="Morin E."/>
            <person name="Grelet G."/>
            <person name="Kuo A."/>
            <person name="Kohler A."/>
            <person name="Daghino S."/>
            <person name="Barry K."/>
            <person name="Choi C."/>
            <person name="Cichocki N."/>
            <person name="Clum A."/>
            <person name="Copeland A."/>
            <person name="Hainaut M."/>
            <person name="Haridas S."/>
            <person name="Labutti K."/>
            <person name="Lindquist E."/>
            <person name="Lipzen A."/>
            <person name="Khouja H.-R."/>
            <person name="Murat C."/>
            <person name="Ohm R."/>
            <person name="Olson A."/>
            <person name="Spatafora J."/>
            <person name="Veneault-Fourrey C."/>
            <person name="Henrissat B."/>
            <person name="Grigoriev I."/>
            <person name="Martin F."/>
            <person name="Perotto S."/>
        </authorList>
    </citation>
    <scope>NUCLEOTIDE SEQUENCE [LARGE SCALE GENOMIC DNA]</scope>
    <source>
        <strain evidence="1 2">F</strain>
    </source>
</reference>
<gene>
    <name evidence="1" type="ORF">L207DRAFT_8936</name>
</gene>
<name>A0A2J6SCM6_HYAVF</name>
<dbReference type="EMBL" id="KZ613937">
    <property type="protein sequence ID" value="PMD48520.1"/>
    <property type="molecule type" value="Genomic_DNA"/>
</dbReference>
<dbReference type="AlphaFoldDB" id="A0A2J6SCM6"/>
<accession>A0A2J6SCM6</accession>
<proteinExistence type="predicted"/>
<protein>
    <submittedName>
        <fullName evidence="1">Uncharacterized protein</fullName>
    </submittedName>
</protein>
<evidence type="ECO:0000313" key="2">
    <source>
        <dbReference type="Proteomes" id="UP000235786"/>
    </source>
</evidence>
<keyword evidence="2" id="KW-1185">Reference proteome</keyword>
<dbReference type="Proteomes" id="UP000235786">
    <property type="component" value="Unassembled WGS sequence"/>
</dbReference>
<evidence type="ECO:0000313" key="1">
    <source>
        <dbReference type="EMBL" id="PMD48520.1"/>
    </source>
</evidence>
<organism evidence="1 2">
    <name type="scientific">Hyaloscypha variabilis (strain UAMH 11265 / GT02V1 / F)</name>
    <name type="common">Meliniomyces variabilis</name>
    <dbReference type="NCBI Taxonomy" id="1149755"/>
    <lineage>
        <taxon>Eukaryota</taxon>
        <taxon>Fungi</taxon>
        <taxon>Dikarya</taxon>
        <taxon>Ascomycota</taxon>
        <taxon>Pezizomycotina</taxon>
        <taxon>Leotiomycetes</taxon>
        <taxon>Helotiales</taxon>
        <taxon>Hyaloscyphaceae</taxon>
        <taxon>Hyaloscypha</taxon>
        <taxon>Hyaloscypha variabilis</taxon>
    </lineage>
</organism>
<sequence length="195" mass="21052">MSRCSHCACRASLQELLVGAVHLKVPMQQCSRRYSSLSHRSAGLAGPAGSAGSAGSAGWQRRRLSTTAIRGAYACRFALRAIEQSSNREDDVSRPLTTLSARFYFEKALLLHSATLPLCLTLAGRAKTSLESWIQIFQPFLPPPHSHSGDLKRGMPAPAPTVCKYCPNDIGEPAPCKLLQNLLPLSLPAVLTLTE</sequence>